<reference evidence="1 2" key="1">
    <citation type="journal article" date="2014" name="Appl. Environ. Microbiol.">
        <title>Gut symbionts from distinct hosts exhibit genotoxic activity via divergent colibactin biosynthetic pathways.</title>
        <authorList>
            <person name="Engel P."/>
            <person name="Vizcaino M.I."/>
            <person name="Crawford J.M."/>
        </authorList>
    </citation>
    <scope>NUCLEOTIDE SEQUENCE [LARGE SCALE GENOMIC DNA]</scope>
    <source>
        <strain evidence="1 2">PEB0191</strain>
    </source>
</reference>
<dbReference type="Proteomes" id="UP000030901">
    <property type="component" value="Chromosome"/>
</dbReference>
<keyword evidence="2" id="KW-1185">Reference proteome</keyword>
<name>A0A0A7S3A9_FRIPE</name>
<evidence type="ECO:0000313" key="2">
    <source>
        <dbReference type="Proteomes" id="UP000030901"/>
    </source>
</evidence>
<protein>
    <submittedName>
        <fullName evidence="1">Uncharacterized protein</fullName>
    </submittedName>
</protein>
<dbReference type="KEGG" id="fpp:FPB0191_02153"/>
<evidence type="ECO:0000313" key="1">
    <source>
        <dbReference type="EMBL" id="AJA45959.1"/>
    </source>
</evidence>
<accession>A0A0A7S3A9</accession>
<dbReference type="STRING" id="1267021.FPB0191_02153"/>
<proteinExistence type="predicted"/>
<sequence>MKLEKAYSQDLKRTITPEDADYNFSSGKISSKYAFTCPDENCDAAVTCANLDKEKSQRKIPPYYRVVGEHNINCLINQAITEKNNQKAEPSDIYSENDVYISNAVRLDLRLASNQQTKTESSINLEENILKSEYKTNLNKSNKRMMQPTNTVSSLVSSFLNKEKKTVQIPKVGTLLPIEEFFIEINGQDIHDFDDEYRIYFGLAWFNKIDGKGFVVRFDNKLKYSELEVRPSFFISLSTIGNSPYAKFSLENMNNLCDKYPKRVFILSETSPNVKDNKYINFWLDGLQYMDYRLE</sequence>
<dbReference type="HOGENOM" id="CLU_076612_0_0_6"/>
<dbReference type="AlphaFoldDB" id="A0A0A7S3A9"/>
<gene>
    <name evidence="1" type="ORF">FPB0191_02153</name>
</gene>
<dbReference type="EMBL" id="CP009056">
    <property type="protein sequence ID" value="AJA45959.1"/>
    <property type="molecule type" value="Genomic_DNA"/>
</dbReference>
<dbReference type="RefSeq" id="WP_039106007.1">
    <property type="nucleotide sequence ID" value="NZ_CP009056.1"/>
</dbReference>
<organism evidence="1 2">
    <name type="scientific">Frischella perrara</name>
    <dbReference type="NCBI Taxonomy" id="1267021"/>
    <lineage>
        <taxon>Bacteria</taxon>
        <taxon>Pseudomonadati</taxon>
        <taxon>Pseudomonadota</taxon>
        <taxon>Gammaproteobacteria</taxon>
        <taxon>Orbales</taxon>
        <taxon>Orbaceae</taxon>
        <taxon>Frischella</taxon>
    </lineage>
</organism>
<dbReference type="OrthoDB" id="2990272at2"/>